<protein>
    <submittedName>
        <fullName evidence="1">Uncharacterized protein</fullName>
    </submittedName>
</protein>
<evidence type="ECO:0000313" key="1">
    <source>
        <dbReference type="EMBL" id="JAD70117.1"/>
    </source>
</evidence>
<accession>A0A0A9CF67</accession>
<dbReference type="AlphaFoldDB" id="A0A0A9CF67"/>
<dbReference type="EMBL" id="GBRH01227778">
    <property type="protein sequence ID" value="JAD70117.1"/>
    <property type="molecule type" value="Transcribed_RNA"/>
</dbReference>
<sequence>MIMQIPQRRAFQVLGGAVG</sequence>
<name>A0A0A9CF67_ARUDO</name>
<reference evidence="1" key="2">
    <citation type="journal article" date="2015" name="Data Brief">
        <title>Shoot transcriptome of the giant reed, Arundo donax.</title>
        <authorList>
            <person name="Barrero R.A."/>
            <person name="Guerrero F.D."/>
            <person name="Moolhuijzen P."/>
            <person name="Goolsby J.A."/>
            <person name="Tidwell J."/>
            <person name="Bellgard S.E."/>
            <person name="Bellgard M.I."/>
        </authorList>
    </citation>
    <scope>NUCLEOTIDE SEQUENCE</scope>
    <source>
        <tissue evidence="1">Shoot tissue taken approximately 20 cm above the soil surface</tissue>
    </source>
</reference>
<proteinExistence type="predicted"/>
<reference evidence="1" key="1">
    <citation type="submission" date="2014-09" db="EMBL/GenBank/DDBJ databases">
        <authorList>
            <person name="Magalhaes I.L.F."/>
            <person name="Oliveira U."/>
            <person name="Santos F.R."/>
            <person name="Vidigal T.H.D.A."/>
            <person name="Brescovit A.D."/>
            <person name="Santos A.J."/>
        </authorList>
    </citation>
    <scope>NUCLEOTIDE SEQUENCE</scope>
    <source>
        <tissue evidence="1">Shoot tissue taken approximately 20 cm above the soil surface</tissue>
    </source>
</reference>
<organism evidence="1">
    <name type="scientific">Arundo donax</name>
    <name type="common">Giant reed</name>
    <name type="synonym">Donax arundinaceus</name>
    <dbReference type="NCBI Taxonomy" id="35708"/>
    <lineage>
        <taxon>Eukaryota</taxon>
        <taxon>Viridiplantae</taxon>
        <taxon>Streptophyta</taxon>
        <taxon>Embryophyta</taxon>
        <taxon>Tracheophyta</taxon>
        <taxon>Spermatophyta</taxon>
        <taxon>Magnoliopsida</taxon>
        <taxon>Liliopsida</taxon>
        <taxon>Poales</taxon>
        <taxon>Poaceae</taxon>
        <taxon>PACMAD clade</taxon>
        <taxon>Arundinoideae</taxon>
        <taxon>Arundineae</taxon>
        <taxon>Arundo</taxon>
    </lineage>
</organism>